<sequence length="227" mass="26488">MFGKISSINGNTVQIVLDNVLDVSKVNRLADGQKPTVELSVPDSRRITPDQRKKIWALIHDLCQHTGDVPDEWEKIFKFKTHIDLGVKPFSLSDCSVTVANYMILEILDFLFQEDIPFKTKTWDSIPNYFPKQMLAIRQRQCVICGAHADIAHYQAVGNRKRSMVDHRKFYFMSLCRVHHTEQHKLGVMSFCEKYHIKPVKLSEEDLIRLNVMTRKRMNEIDEEKIK</sequence>
<dbReference type="AlphaFoldDB" id="A0A0R1M3A9"/>
<accession>A0A0R1M3A9</accession>
<dbReference type="STRING" id="1423731.FC81_GL000668"/>
<dbReference type="Proteomes" id="UP000051621">
    <property type="component" value="Unassembled WGS sequence"/>
</dbReference>
<dbReference type="RefSeq" id="WP_057742836.1">
    <property type="nucleotide sequence ID" value="NZ_AZEF01000012.1"/>
</dbReference>
<dbReference type="OrthoDB" id="1665841at2"/>
<protein>
    <recommendedName>
        <fullName evidence="3">Phage protein</fullName>
    </recommendedName>
</protein>
<evidence type="ECO:0008006" key="3">
    <source>
        <dbReference type="Google" id="ProtNLM"/>
    </source>
</evidence>
<dbReference type="PATRIC" id="fig|1423731.3.peg.686"/>
<keyword evidence="2" id="KW-1185">Reference proteome</keyword>
<gene>
    <name evidence="1" type="ORF">FC81_GL000668</name>
</gene>
<comment type="caution">
    <text evidence="1">The sequence shown here is derived from an EMBL/GenBank/DDBJ whole genome shotgun (WGS) entry which is preliminary data.</text>
</comment>
<dbReference type="EMBL" id="AZEF01000012">
    <property type="protein sequence ID" value="KRL02503.1"/>
    <property type="molecule type" value="Genomic_DNA"/>
</dbReference>
<reference evidence="1 2" key="1">
    <citation type="journal article" date="2015" name="Genome Announc.">
        <title>Expanding the biotechnology potential of lactobacilli through comparative genomics of 213 strains and associated genera.</title>
        <authorList>
            <person name="Sun Z."/>
            <person name="Harris H.M."/>
            <person name="McCann A."/>
            <person name="Guo C."/>
            <person name="Argimon S."/>
            <person name="Zhang W."/>
            <person name="Yang X."/>
            <person name="Jeffery I.B."/>
            <person name="Cooney J.C."/>
            <person name="Kagawa T.F."/>
            <person name="Liu W."/>
            <person name="Song Y."/>
            <person name="Salvetti E."/>
            <person name="Wrobel A."/>
            <person name="Rasinkangas P."/>
            <person name="Parkhill J."/>
            <person name="Rea M.C."/>
            <person name="O'Sullivan O."/>
            <person name="Ritari J."/>
            <person name="Douillard F.P."/>
            <person name="Paul Ross R."/>
            <person name="Yang R."/>
            <person name="Briner A.E."/>
            <person name="Felis G.E."/>
            <person name="de Vos W.M."/>
            <person name="Barrangou R."/>
            <person name="Klaenhammer T.R."/>
            <person name="Caufield P.W."/>
            <person name="Cui Y."/>
            <person name="Zhang H."/>
            <person name="O'Toole P.W."/>
        </authorList>
    </citation>
    <scope>NUCLEOTIDE SEQUENCE [LARGE SCALE GENOMIC DNA]</scope>
    <source>
        <strain evidence="1 2">DSM 19910</strain>
    </source>
</reference>
<evidence type="ECO:0000313" key="1">
    <source>
        <dbReference type="EMBL" id="KRL02503.1"/>
    </source>
</evidence>
<evidence type="ECO:0000313" key="2">
    <source>
        <dbReference type="Proteomes" id="UP000051621"/>
    </source>
</evidence>
<proteinExistence type="predicted"/>
<dbReference type="Pfam" id="PF16784">
    <property type="entry name" value="HNHc_6"/>
    <property type="match status" value="1"/>
</dbReference>
<organism evidence="1 2">
    <name type="scientific">Liquorilactobacillus capillatus DSM 19910</name>
    <dbReference type="NCBI Taxonomy" id="1423731"/>
    <lineage>
        <taxon>Bacteria</taxon>
        <taxon>Bacillati</taxon>
        <taxon>Bacillota</taxon>
        <taxon>Bacilli</taxon>
        <taxon>Lactobacillales</taxon>
        <taxon>Lactobacillaceae</taxon>
        <taxon>Liquorilactobacillus</taxon>
    </lineage>
</organism>
<name>A0A0R1M3A9_9LACO</name>
<dbReference type="InterPro" id="IPR041242">
    <property type="entry name" value="HNHc_6"/>
</dbReference>